<comment type="caution">
    <text evidence="1">The sequence shown here is derived from an EMBL/GenBank/DDBJ whole genome shotgun (WGS) entry which is preliminary data.</text>
</comment>
<dbReference type="AlphaFoldDB" id="A0A8J2RPN0"/>
<dbReference type="EMBL" id="CAKKLH010000257">
    <property type="protein sequence ID" value="CAH0107162.1"/>
    <property type="molecule type" value="Genomic_DNA"/>
</dbReference>
<sequence>MTMWYVTVGYSLTCCCCVSRPARGTVGYSRFYYLLNYNNNINCNLSFCHVVKFLQTTFD</sequence>
<reference evidence="1" key="1">
    <citation type="submission" date="2021-11" db="EMBL/GenBank/DDBJ databases">
        <authorList>
            <person name="Schell T."/>
        </authorList>
    </citation>
    <scope>NUCLEOTIDE SEQUENCE</scope>
    <source>
        <strain evidence="1">M5</strain>
    </source>
</reference>
<gene>
    <name evidence="1" type="ORF">DGAL_LOCUS10453</name>
</gene>
<protein>
    <submittedName>
        <fullName evidence="1">Uncharacterized protein</fullName>
    </submittedName>
</protein>
<keyword evidence="2" id="KW-1185">Reference proteome</keyword>
<evidence type="ECO:0000313" key="1">
    <source>
        <dbReference type="EMBL" id="CAH0107162.1"/>
    </source>
</evidence>
<name>A0A8J2RPN0_9CRUS</name>
<proteinExistence type="predicted"/>
<accession>A0A8J2RPN0</accession>
<evidence type="ECO:0000313" key="2">
    <source>
        <dbReference type="Proteomes" id="UP000789390"/>
    </source>
</evidence>
<dbReference type="Proteomes" id="UP000789390">
    <property type="component" value="Unassembled WGS sequence"/>
</dbReference>
<organism evidence="1 2">
    <name type="scientific">Daphnia galeata</name>
    <dbReference type="NCBI Taxonomy" id="27404"/>
    <lineage>
        <taxon>Eukaryota</taxon>
        <taxon>Metazoa</taxon>
        <taxon>Ecdysozoa</taxon>
        <taxon>Arthropoda</taxon>
        <taxon>Crustacea</taxon>
        <taxon>Branchiopoda</taxon>
        <taxon>Diplostraca</taxon>
        <taxon>Cladocera</taxon>
        <taxon>Anomopoda</taxon>
        <taxon>Daphniidae</taxon>
        <taxon>Daphnia</taxon>
    </lineage>
</organism>